<organism evidence="1 2">
    <name type="scientific">Diaporthe vaccinii</name>
    <dbReference type="NCBI Taxonomy" id="105482"/>
    <lineage>
        <taxon>Eukaryota</taxon>
        <taxon>Fungi</taxon>
        <taxon>Dikarya</taxon>
        <taxon>Ascomycota</taxon>
        <taxon>Pezizomycotina</taxon>
        <taxon>Sordariomycetes</taxon>
        <taxon>Sordariomycetidae</taxon>
        <taxon>Diaporthales</taxon>
        <taxon>Diaporthaceae</taxon>
        <taxon>Diaporthe</taxon>
        <taxon>Diaporthe eres species complex</taxon>
    </lineage>
</organism>
<evidence type="ECO:0000313" key="2">
    <source>
        <dbReference type="Proteomes" id="UP001600888"/>
    </source>
</evidence>
<proteinExistence type="predicted"/>
<sequence>MPALGSAQFVPRNSVAINDRLCGDFVWMMANVSVLQRIHAVCVGPMTPERLPVVVITSSHALAPLPSSLGPLSAARRWLFAFRSP</sequence>
<name>A0ABR4DVV3_9PEZI</name>
<dbReference type="EMBL" id="JBAWTH010000167">
    <property type="protein sequence ID" value="KAL2274086.1"/>
    <property type="molecule type" value="Genomic_DNA"/>
</dbReference>
<gene>
    <name evidence="1" type="ORF">FJTKL_03694</name>
</gene>
<reference evidence="1 2" key="1">
    <citation type="submission" date="2024-03" db="EMBL/GenBank/DDBJ databases">
        <title>A high-quality draft genome sequence of Diaporthe vaccinii, a causative agent of upright dieback and viscid rot disease in cranberry plants.</title>
        <authorList>
            <person name="Sarrasin M."/>
            <person name="Lang B.F."/>
            <person name="Burger G."/>
        </authorList>
    </citation>
    <scope>NUCLEOTIDE SEQUENCE [LARGE SCALE GENOMIC DNA]</scope>
    <source>
        <strain evidence="1 2">IS7</strain>
    </source>
</reference>
<accession>A0ABR4DVV3</accession>
<protein>
    <submittedName>
        <fullName evidence="1">Uncharacterized protein</fullName>
    </submittedName>
</protein>
<evidence type="ECO:0000313" key="1">
    <source>
        <dbReference type="EMBL" id="KAL2274086.1"/>
    </source>
</evidence>
<comment type="caution">
    <text evidence="1">The sequence shown here is derived from an EMBL/GenBank/DDBJ whole genome shotgun (WGS) entry which is preliminary data.</text>
</comment>
<dbReference type="Proteomes" id="UP001600888">
    <property type="component" value="Unassembled WGS sequence"/>
</dbReference>
<keyword evidence="2" id="KW-1185">Reference proteome</keyword>